<evidence type="ECO:0000313" key="2">
    <source>
        <dbReference type="EMBL" id="SCA59759.1"/>
    </source>
</evidence>
<organism evidence="2 3">
    <name type="scientific">Plasmodium vivax</name>
    <name type="common">malaria parasite P. vivax</name>
    <dbReference type="NCBI Taxonomy" id="5855"/>
    <lineage>
        <taxon>Eukaryota</taxon>
        <taxon>Sar</taxon>
        <taxon>Alveolata</taxon>
        <taxon>Apicomplexa</taxon>
        <taxon>Aconoidasida</taxon>
        <taxon>Haemosporida</taxon>
        <taxon>Plasmodiidae</taxon>
        <taxon>Plasmodium</taxon>
        <taxon>Plasmodium (Plasmodium)</taxon>
    </lineage>
</organism>
<dbReference type="VEuPathDB" id="PlasmoDB:PVPAM_070043500"/>
<dbReference type="VEuPathDB" id="PlasmoDB:PVP01_0003070"/>
<dbReference type="VEuPathDB" id="PlasmoDB:PVW1_070042800"/>
<reference evidence="2 3" key="1">
    <citation type="submission" date="2016-07" db="EMBL/GenBank/DDBJ databases">
        <authorList>
            <consortium name="Pathogen Informatics"/>
        </authorList>
    </citation>
    <scope>NUCLEOTIDE SEQUENCE [LARGE SCALE GENOMIC DNA]</scope>
    <source>
        <strain evidence="1">PvW1</strain>
    </source>
</reference>
<evidence type="ECO:0000313" key="3">
    <source>
        <dbReference type="Proteomes" id="UP000196402"/>
    </source>
</evidence>
<dbReference type="VEuPathDB" id="PlasmoDB:PVX_086875"/>
<dbReference type="EMBL" id="FLYH01000076">
    <property type="protein sequence ID" value="SCA59759.1"/>
    <property type="molecule type" value="Genomic_DNA"/>
</dbReference>
<dbReference type="Proteomes" id="UP000196402">
    <property type="component" value="Unassembled WGS sequence"/>
</dbReference>
<dbReference type="Proteomes" id="UP000779233">
    <property type="component" value="Unassembled WGS sequence"/>
</dbReference>
<dbReference type="EMBL" id="CAJZCX010000011">
    <property type="protein sequence ID" value="CAG9480864.1"/>
    <property type="molecule type" value="Genomic_DNA"/>
</dbReference>
<dbReference type="InterPro" id="IPR008780">
    <property type="entry name" value="Plasmodium_Vir"/>
</dbReference>
<dbReference type="Pfam" id="PF05795">
    <property type="entry name" value="Plasmodium_Vir"/>
    <property type="match status" value="1"/>
</dbReference>
<evidence type="ECO:0000313" key="1">
    <source>
        <dbReference type="EMBL" id="CAG9480864.1"/>
    </source>
</evidence>
<sequence length="351" mass="40204">MADIGEHISKTSSYYYDKLSRKDHRSYDQNDETKCNASNSNLEGKYSSFKEFCMQLTGIFKNYSYISSSLSNKSIMCLTLNMWMHEQIYNMLKTKDEDDPRKIIDGIRDIWTNYTASTNCDIRVELSKKQDFLENKKLFDYTINYNNIVMHLATESHKCTQEYKDYIDEIQTIYKTQKGIHDSRPDYNYCEVLDNFEKINTQEKLAAVRCTQVQDRANHLVAERSAETYGSPGERGIRGQAGVSGLHMQQGSRGIVDSQEFQGPPTILPQAEDTPSTTPVAAGIPLVGVPVISYLLYKFTPVGSMFGSRARRRNPIGSNMFGGEHYNMEDMYQMGNDDHPMRDHIIGYHPV</sequence>
<dbReference type="AlphaFoldDB" id="A0A1G4ECG3"/>
<proteinExistence type="predicted"/>
<protein>
    <submittedName>
        <fullName evidence="1">(malaria parasite P. vivax) hypothetical protein</fullName>
    </submittedName>
    <submittedName>
        <fullName evidence="2">VIR protein</fullName>
    </submittedName>
</protein>
<accession>A0A1G4ECG3</accession>
<name>A0A1G4ECG3_PLAVI</name>
<gene>
    <name evidence="2" type="ORF">PVT01_000041300</name>
    <name evidence="1" type="ORF">PVW1_070042800</name>
</gene>